<dbReference type="Proteomes" id="UP000199421">
    <property type="component" value="Unassembled WGS sequence"/>
</dbReference>
<dbReference type="AlphaFoldDB" id="A0A1H7IEC7"/>
<dbReference type="RefSeq" id="WP_162276522.1">
    <property type="nucleotide sequence ID" value="NZ_FOAF01000001.1"/>
</dbReference>
<dbReference type="EMBL" id="FOAF01000001">
    <property type="protein sequence ID" value="SEK60856.1"/>
    <property type="molecule type" value="Genomic_DNA"/>
</dbReference>
<evidence type="ECO:0000313" key="2">
    <source>
        <dbReference type="EMBL" id="SEK60856.1"/>
    </source>
</evidence>
<dbReference type="Pfam" id="PF13155">
    <property type="entry name" value="Toprim_2"/>
    <property type="match status" value="1"/>
</dbReference>
<evidence type="ECO:0000256" key="1">
    <source>
        <dbReference type="SAM" id="MobiDB-lite"/>
    </source>
</evidence>
<dbReference type="GO" id="GO:0003677">
    <property type="term" value="F:DNA binding"/>
    <property type="evidence" value="ECO:0007669"/>
    <property type="project" value="InterPro"/>
</dbReference>
<proteinExistence type="predicted"/>
<accession>A0A1H7IEC7</accession>
<evidence type="ECO:0000313" key="3">
    <source>
        <dbReference type="Proteomes" id="UP000199421"/>
    </source>
</evidence>
<feature type="region of interest" description="Disordered" evidence="1">
    <location>
        <begin position="94"/>
        <end position="115"/>
    </location>
</feature>
<keyword evidence="3" id="KW-1185">Reference proteome</keyword>
<dbReference type="GO" id="GO:0006260">
    <property type="term" value="P:DNA replication"/>
    <property type="evidence" value="ECO:0007669"/>
    <property type="project" value="InterPro"/>
</dbReference>
<name>A0A1H7IEC7_OLID1</name>
<gene>
    <name evidence="2" type="ORF">SAMN05661044_00674</name>
</gene>
<dbReference type="GO" id="GO:0008270">
    <property type="term" value="F:zinc ion binding"/>
    <property type="evidence" value="ECO:0007669"/>
    <property type="project" value="InterPro"/>
</dbReference>
<reference evidence="3" key="1">
    <citation type="submission" date="2016-10" db="EMBL/GenBank/DDBJ databases">
        <authorList>
            <person name="Varghese N."/>
            <person name="Submissions S."/>
        </authorList>
    </citation>
    <scope>NUCLEOTIDE SEQUENCE [LARGE SCALE GENOMIC DNA]</scope>
    <source>
        <strain evidence="3">DSM 18733</strain>
    </source>
</reference>
<protein>
    <submittedName>
        <fullName evidence="2">Toprim-like</fullName>
    </submittedName>
</protein>
<dbReference type="InterPro" id="IPR036977">
    <property type="entry name" value="DNA_primase_Znf_CHC2"/>
</dbReference>
<sequence length="303" mass="34981">MENKSEISLQAIKEMRMVDYLASLGIHPAKPPKGDDHWYLSPLPGRKEEEPSFKIDDKDNCWFDHGLGIGGNLVDFGILYHRCDVSEFKARMQGPSSFSFHQPPKPSEKDRRKPAPKIEVVNDKPLKRYPLLQYLQQRHIDIEIARLYCREVTYRLGEKEYYGIGFKNNSGGFEIRNKYVKAASTPKDVTSISNGHPLVNVFEGQFDFLSHMTLTKNDPLSRQDFLILNGTGMFKYALPFLASHIRGHLFLDNGTGGDRLTQDIKKIFPEYADMRQLYKNYGDYNDWLCEVGIVQRQRKGLKR</sequence>
<dbReference type="Gene3D" id="3.40.1360.10">
    <property type="match status" value="1"/>
</dbReference>
<organism evidence="2 3">
    <name type="scientific">Olivibacter domesticus</name>
    <name type="common">Pseudosphingobacterium domesticum</name>
    <dbReference type="NCBI Taxonomy" id="407022"/>
    <lineage>
        <taxon>Bacteria</taxon>
        <taxon>Pseudomonadati</taxon>
        <taxon>Bacteroidota</taxon>
        <taxon>Sphingobacteriia</taxon>
        <taxon>Sphingobacteriales</taxon>
        <taxon>Sphingobacteriaceae</taxon>
        <taxon>Olivibacter</taxon>
    </lineage>
</organism>
<dbReference type="Gene3D" id="3.90.580.10">
    <property type="entry name" value="Zinc finger, CHC2-type domain"/>
    <property type="match status" value="1"/>
</dbReference>
<dbReference type="SUPFAM" id="SSF57783">
    <property type="entry name" value="Zinc beta-ribbon"/>
    <property type="match status" value="1"/>
</dbReference>
<dbReference type="STRING" id="407022.SAMN05661044_00674"/>